<dbReference type="AlphaFoldDB" id="A0A075A0X1"/>
<feature type="region of interest" description="Disordered" evidence="1">
    <location>
        <begin position="42"/>
        <end position="61"/>
    </location>
</feature>
<evidence type="ECO:0000313" key="2">
    <source>
        <dbReference type="EMBL" id="KER33016.1"/>
    </source>
</evidence>
<keyword evidence="3" id="KW-1185">Reference proteome</keyword>
<gene>
    <name evidence="2" type="ORF">T265_01096</name>
</gene>
<proteinExistence type="predicted"/>
<dbReference type="Proteomes" id="UP000054324">
    <property type="component" value="Unassembled WGS sequence"/>
</dbReference>
<protein>
    <submittedName>
        <fullName evidence="2">Uncharacterized protein</fullName>
    </submittedName>
</protein>
<evidence type="ECO:0000313" key="3">
    <source>
        <dbReference type="Proteomes" id="UP000054324"/>
    </source>
</evidence>
<dbReference type="KEGG" id="ovi:T265_01096"/>
<organism evidence="2 3">
    <name type="scientific">Opisthorchis viverrini</name>
    <name type="common">Southeast Asian liver fluke</name>
    <dbReference type="NCBI Taxonomy" id="6198"/>
    <lineage>
        <taxon>Eukaryota</taxon>
        <taxon>Metazoa</taxon>
        <taxon>Spiralia</taxon>
        <taxon>Lophotrochozoa</taxon>
        <taxon>Platyhelminthes</taxon>
        <taxon>Trematoda</taxon>
        <taxon>Digenea</taxon>
        <taxon>Opisthorchiida</taxon>
        <taxon>Opisthorchiata</taxon>
        <taxon>Opisthorchiidae</taxon>
        <taxon>Opisthorchis</taxon>
    </lineage>
</organism>
<dbReference type="GeneID" id="20315284"/>
<evidence type="ECO:0000256" key="1">
    <source>
        <dbReference type="SAM" id="MobiDB-lite"/>
    </source>
</evidence>
<name>A0A075A0X1_OPIVI</name>
<dbReference type="EMBL" id="KL596629">
    <property type="protein sequence ID" value="KER33016.1"/>
    <property type="molecule type" value="Genomic_DNA"/>
</dbReference>
<dbReference type="RefSeq" id="XP_009163303.1">
    <property type="nucleotide sequence ID" value="XM_009165039.1"/>
</dbReference>
<dbReference type="CTD" id="20315284"/>
<dbReference type="OrthoDB" id="6251429at2759"/>
<sequence>MGKMHLKVKRPNLQTRENDDHVCETIYSDWLYARISESSGLENESLQPPLPDGPQQNSSGSAYGQIYKAKLMSDGRMKLEEYLAGNLEQADFSKNCFRIVGIERVDSQQFTLNIVGSGDPGELQRQLLCYHPYADKTNKWIEQIQPIVQDDVRHLRVTDQFQPMFCFSLQLIFCEKMTTRLQNLPDSQNMKAANVYKVLINQNVIALQSIRNVEDRCTLPLSDISLVKNAYVGANQNDSLLFTLYSGGRGVVCKPIDELQYHIFIILVELWSRNTQPSQQRFKATENSPAETRFTGGFLHVGTTPTTLHKTHVRVIRGSKTLECIDLSGRLERFEVHRSQIAKINSHDKHFVCHVVARQVLPTYVKNDMVEFYVGLPTRQVLEKWNRQFTVSPSIALKCIDIILEEMRSRDCGWLTASNDESITRYLSDLNKPHECFALLELPVEQLGRTLNDVAEWPGVRLIYFLFFLLTHLPNPIVTSHIQRAMSKLMSHTWFETGRKSLPMNIAHILRQLSTFQLCVLTRLAVYFIAEQFIRLPDFTTLAPAERLSVMTAYWEPLTQALCGITADRENIQAIGVTCFLSAYQYLLQTMLVKQCSGTNTEISQTPNAPSLRSTSTNSLAFWLKDI</sequence>
<accession>A0A075A0X1</accession>
<reference evidence="2 3" key="1">
    <citation type="submission" date="2013-11" db="EMBL/GenBank/DDBJ databases">
        <title>Opisthorchis viverrini - life in the bile duct.</title>
        <authorList>
            <person name="Young N.D."/>
            <person name="Nagarajan N."/>
            <person name="Lin S.J."/>
            <person name="Korhonen P.K."/>
            <person name="Jex A.R."/>
            <person name="Hall R.S."/>
            <person name="Safavi-Hemami H."/>
            <person name="Kaewkong W."/>
            <person name="Bertrand D."/>
            <person name="Gao S."/>
            <person name="Seet Q."/>
            <person name="Wongkham S."/>
            <person name="Teh B.T."/>
            <person name="Wongkham C."/>
            <person name="Intapan P.M."/>
            <person name="Maleewong W."/>
            <person name="Yang X."/>
            <person name="Hu M."/>
            <person name="Wang Z."/>
            <person name="Hofmann A."/>
            <person name="Sternberg P.W."/>
            <person name="Tan P."/>
            <person name="Wang J."/>
            <person name="Gasser R.B."/>
        </authorList>
    </citation>
    <scope>NUCLEOTIDE SEQUENCE [LARGE SCALE GENOMIC DNA]</scope>
</reference>